<evidence type="ECO:0000313" key="4">
    <source>
        <dbReference type="Proteomes" id="UP001295684"/>
    </source>
</evidence>
<comment type="caution">
    <text evidence="3">The sequence shown here is derived from an EMBL/GenBank/DDBJ whole genome shotgun (WGS) entry which is preliminary data.</text>
</comment>
<feature type="transmembrane region" description="Helical" evidence="2">
    <location>
        <begin position="45"/>
        <end position="68"/>
    </location>
</feature>
<feature type="compositionally biased region" description="Polar residues" evidence="1">
    <location>
        <begin position="163"/>
        <end position="172"/>
    </location>
</feature>
<reference evidence="3" key="1">
    <citation type="submission" date="2023-07" db="EMBL/GenBank/DDBJ databases">
        <authorList>
            <consortium name="AG Swart"/>
            <person name="Singh M."/>
            <person name="Singh A."/>
            <person name="Seah K."/>
            <person name="Emmerich C."/>
        </authorList>
    </citation>
    <scope>NUCLEOTIDE SEQUENCE</scope>
    <source>
        <strain evidence="3">DP1</strain>
    </source>
</reference>
<evidence type="ECO:0000256" key="1">
    <source>
        <dbReference type="SAM" id="MobiDB-lite"/>
    </source>
</evidence>
<dbReference type="EMBL" id="CAMPGE010018394">
    <property type="protein sequence ID" value="CAI2376811.1"/>
    <property type="molecule type" value="Genomic_DNA"/>
</dbReference>
<organism evidence="3 4">
    <name type="scientific">Euplotes crassus</name>
    <dbReference type="NCBI Taxonomy" id="5936"/>
    <lineage>
        <taxon>Eukaryota</taxon>
        <taxon>Sar</taxon>
        <taxon>Alveolata</taxon>
        <taxon>Ciliophora</taxon>
        <taxon>Intramacronucleata</taxon>
        <taxon>Spirotrichea</taxon>
        <taxon>Hypotrichia</taxon>
        <taxon>Euplotida</taxon>
        <taxon>Euplotidae</taxon>
        <taxon>Moneuplotes</taxon>
    </lineage>
</organism>
<evidence type="ECO:0000313" key="3">
    <source>
        <dbReference type="EMBL" id="CAI2376811.1"/>
    </source>
</evidence>
<keyword evidence="2" id="KW-0472">Membrane</keyword>
<evidence type="ECO:0000256" key="2">
    <source>
        <dbReference type="SAM" id="Phobius"/>
    </source>
</evidence>
<dbReference type="Proteomes" id="UP001295684">
    <property type="component" value="Unassembled WGS sequence"/>
</dbReference>
<feature type="transmembrane region" description="Helical" evidence="2">
    <location>
        <begin position="80"/>
        <end position="98"/>
    </location>
</feature>
<proteinExistence type="predicted"/>
<dbReference type="AlphaFoldDB" id="A0AAD1XPX5"/>
<sequence>MWRKTFFCWPLLSGVKTVAFFDIAMVVISSLFLLLVLALNDDGAVILILAVFEFLLVTIPRGAMGILITKKKYPQNIAKYYAFVRVGTMLPMIILNILEMGEEAHISEEKKEEGSRRGSKGSVIFFGVIFLFGNIILDLFFAHVLFSYFKNGNEYDPRRTDLGAQNNQQVPQGINLGPNGGLQQRPAHEPRQHSFAQHPEGIRVGGEIDENQLEGKDPKVVGKELADIELSLNGGINQDNELDEFNEQPGISPNISVDDTPPDVDDYYNGAGNQVVDAPNNYRVQPS</sequence>
<feature type="transmembrane region" description="Helical" evidence="2">
    <location>
        <begin position="20"/>
        <end position="39"/>
    </location>
</feature>
<protein>
    <submittedName>
        <fullName evidence="3">Uncharacterized protein</fullName>
    </submittedName>
</protein>
<feature type="region of interest" description="Disordered" evidence="1">
    <location>
        <begin position="240"/>
        <end position="287"/>
    </location>
</feature>
<accession>A0AAD1XPX5</accession>
<keyword evidence="2" id="KW-1133">Transmembrane helix</keyword>
<gene>
    <name evidence="3" type="ORF">ECRASSUSDP1_LOCUS18188</name>
</gene>
<keyword evidence="4" id="KW-1185">Reference proteome</keyword>
<feature type="region of interest" description="Disordered" evidence="1">
    <location>
        <begin position="159"/>
        <end position="199"/>
    </location>
</feature>
<feature type="transmembrane region" description="Helical" evidence="2">
    <location>
        <begin position="123"/>
        <end position="149"/>
    </location>
</feature>
<keyword evidence="2" id="KW-0812">Transmembrane</keyword>
<name>A0AAD1XPX5_EUPCR</name>